<protein>
    <recommendedName>
        <fullName evidence="3">F-box domain-containing protein</fullName>
    </recommendedName>
</protein>
<proteinExistence type="predicted"/>
<reference evidence="1" key="1">
    <citation type="submission" date="2020-05" db="EMBL/GenBank/DDBJ databases">
        <title>Mycena genomes resolve the evolution of fungal bioluminescence.</title>
        <authorList>
            <person name="Tsai I.J."/>
        </authorList>
    </citation>
    <scope>NUCLEOTIDE SEQUENCE</scope>
    <source>
        <strain evidence="1">110903Hualien_Pintung</strain>
    </source>
</reference>
<name>A0A8H6RZ87_MYCCL</name>
<gene>
    <name evidence="1" type="ORF">HMN09_01309400</name>
</gene>
<comment type="caution">
    <text evidence="1">The sequence shown here is derived from an EMBL/GenBank/DDBJ whole genome shotgun (WGS) entry which is preliminary data.</text>
</comment>
<dbReference type="Proteomes" id="UP000613580">
    <property type="component" value="Unassembled WGS sequence"/>
</dbReference>
<evidence type="ECO:0008006" key="3">
    <source>
        <dbReference type="Google" id="ProtNLM"/>
    </source>
</evidence>
<organism evidence="1 2">
    <name type="scientific">Mycena chlorophos</name>
    <name type="common">Agaric fungus</name>
    <name type="synonym">Agaricus chlorophos</name>
    <dbReference type="NCBI Taxonomy" id="658473"/>
    <lineage>
        <taxon>Eukaryota</taxon>
        <taxon>Fungi</taxon>
        <taxon>Dikarya</taxon>
        <taxon>Basidiomycota</taxon>
        <taxon>Agaricomycotina</taxon>
        <taxon>Agaricomycetes</taxon>
        <taxon>Agaricomycetidae</taxon>
        <taxon>Agaricales</taxon>
        <taxon>Marasmiineae</taxon>
        <taxon>Mycenaceae</taxon>
        <taxon>Mycena</taxon>
    </lineage>
</organism>
<dbReference type="AlphaFoldDB" id="A0A8H6RZ87"/>
<dbReference type="EMBL" id="JACAZE010000027">
    <property type="protein sequence ID" value="KAF7290044.1"/>
    <property type="molecule type" value="Genomic_DNA"/>
</dbReference>
<accession>A0A8H6RZ87</accession>
<evidence type="ECO:0000313" key="1">
    <source>
        <dbReference type="EMBL" id="KAF7290044.1"/>
    </source>
</evidence>
<keyword evidence="2" id="KW-1185">Reference proteome</keyword>
<dbReference type="OrthoDB" id="3229878at2759"/>
<sequence>MPPSPELFCKYIGFDHYGHRSYAPSTPARHRWSNRAVFRPPPVDDTIIQAYNAIKPQLEVLSVDELLGVSPGCPLPESERTRIAFYEILVGGEMQEFIYGAHSRWLSFCRRRERIPVELAEWGHRVLQLGLGPLELNKALRRHWPDRIRFHPSGDLYTKSDKPLWLAPDTLCVRFATHLEDERNLKAHVSALLDEMPAQKSHSVFGVIFSIFHCVIVERTENSVKTTPALRFVPSSYANQPYTEGIAAIARLGLYIDQLKVEKLVAQSKPVLEPGHFLYSFPSELVQQIAYHLGLSDLDAFFMAAPRLFAGANFFRRYPYVGECRLQTVLTLPVLDSENEEDYYDDEDHHYCKRPRRYTCAHHFSAVYIGYDPKYAGSFLETLEVAVNAARGTDVELKCIGDVDSLPLHSRKVRISSLPYHYT</sequence>
<evidence type="ECO:0000313" key="2">
    <source>
        <dbReference type="Proteomes" id="UP000613580"/>
    </source>
</evidence>